<evidence type="ECO:0000313" key="2">
    <source>
        <dbReference type="EMBL" id="MBB4986807.1"/>
    </source>
</evidence>
<dbReference type="AlphaFoldDB" id="A0A7W7XFZ7"/>
<dbReference type="RefSeq" id="WP_116164809.1">
    <property type="nucleotide sequence ID" value="NZ_JACHJY010000014.1"/>
</dbReference>
<accession>A0A7W7XFZ7</accession>
<evidence type="ECO:0000256" key="1">
    <source>
        <dbReference type="SAM" id="MobiDB-lite"/>
    </source>
</evidence>
<organism evidence="2 3">
    <name type="scientific">Streptomyces nymphaeiformis</name>
    <dbReference type="NCBI Taxonomy" id="2663842"/>
    <lineage>
        <taxon>Bacteria</taxon>
        <taxon>Bacillati</taxon>
        <taxon>Actinomycetota</taxon>
        <taxon>Actinomycetes</taxon>
        <taxon>Kitasatosporales</taxon>
        <taxon>Streptomycetaceae</taxon>
        <taxon>Streptomyces</taxon>
    </lineage>
</organism>
<reference evidence="2 3" key="1">
    <citation type="submission" date="2020-08" db="EMBL/GenBank/DDBJ databases">
        <title>Genomic Encyclopedia of Type Strains, Phase III (KMG-III): the genomes of soil and plant-associated and newly described type strains.</title>
        <authorList>
            <person name="Whitman W."/>
        </authorList>
    </citation>
    <scope>NUCLEOTIDE SEQUENCE [LARGE SCALE GENOMIC DNA]</scope>
    <source>
        <strain evidence="2 3">SFB5A</strain>
    </source>
</reference>
<gene>
    <name evidence="2" type="ORF">GGE06_007778</name>
</gene>
<sequence>MSSDRGRSRSPSPDPDRLLRICILNDHYAGSEAVTAFLEGLREGIGPDTRPDRPWDGGIQAQ</sequence>
<dbReference type="EMBL" id="JACHJY010000014">
    <property type="protein sequence ID" value="MBB4986807.1"/>
    <property type="molecule type" value="Genomic_DNA"/>
</dbReference>
<keyword evidence="3" id="KW-1185">Reference proteome</keyword>
<name>A0A7W7XFZ7_9ACTN</name>
<protein>
    <submittedName>
        <fullName evidence="2">Uncharacterized protein</fullName>
    </submittedName>
</protein>
<proteinExistence type="predicted"/>
<dbReference type="Proteomes" id="UP000582643">
    <property type="component" value="Unassembled WGS sequence"/>
</dbReference>
<evidence type="ECO:0000313" key="3">
    <source>
        <dbReference type="Proteomes" id="UP000582643"/>
    </source>
</evidence>
<comment type="caution">
    <text evidence="2">The sequence shown here is derived from an EMBL/GenBank/DDBJ whole genome shotgun (WGS) entry which is preliminary data.</text>
</comment>
<feature type="region of interest" description="Disordered" evidence="1">
    <location>
        <begin position="43"/>
        <end position="62"/>
    </location>
</feature>